<keyword evidence="2" id="KW-0326">Glycosidase</keyword>
<dbReference type="GO" id="GO:0005829">
    <property type="term" value="C:cytosol"/>
    <property type="evidence" value="ECO:0007669"/>
    <property type="project" value="UniProtKB-SubCell"/>
</dbReference>
<name>A0AAF0JD73_9BASI</name>
<gene>
    <name evidence="2" type="ORF">MPSI1_001015</name>
</gene>
<reference evidence="2" key="1">
    <citation type="submission" date="2023-02" db="EMBL/GenBank/DDBJ databases">
        <title>Mating type loci evolution in Malassezia.</title>
        <authorList>
            <person name="Coelho M.A."/>
        </authorList>
    </citation>
    <scope>NUCLEOTIDE SEQUENCE</scope>
    <source>
        <strain evidence="2">CBS 14136</strain>
    </source>
</reference>
<dbReference type="InterPro" id="IPR005201">
    <property type="entry name" value="TIM_ENGase"/>
</dbReference>
<proteinExistence type="predicted"/>
<dbReference type="EMBL" id="CP118375">
    <property type="protein sequence ID" value="WFD42373.1"/>
    <property type="molecule type" value="Genomic_DNA"/>
</dbReference>
<keyword evidence="3" id="KW-1185">Reference proteome</keyword>
<dbReference type="GO" id="GO:0033925">
    <property type="term" value="F:mannosyl-glycoprotein endo-beta-N-acetylglucosaminidase activity"/>
    <property type="evidence" value="ECO:0007669"/>
    <property type="project" value="UniProtKB-EC"/>
</dbReference>
<feature type="domain" description="Cytosolic endo-beta-N-acetylglucosaminidase TIM barrel" evidence="1">
    <location>
        <begin position="60"/>
        <end position="381"/>
    </location>
</feature>
<accession>A0AAF0JD73</accession>
<dbReference type="AlphaFoldDB" id="A0AAF0JD73"/>
<protein>
    <submittedName>
        <fullName evidence="2">Mannosyl-glycoprotein endo-beta-N-acetylglucosaminidase</fullName>
        <ecNumber evidence="2">3.2.1.96</ecNumber>
    </submittedName>
</protein>
<evidence type="ECO:0000313" key="3">
    <source>
        <dbReference type="Proteomes" id="UP001214628"/>
    </source>
</evidence>
<dbReference type="Pfam" id="PF03644">
    <property type="entry name" value="Glyco_hydro_85"/>
    <property type="match status" value="1"/>
</dbReference>
<dbReference type="Gene3D" id="3.20.20.80">
    <property type="entry name" value="Glycosidases"/>
    <property type="match status" value="1"/>
</dbReference>
<dbReference type="Gene3D" id="2.60.120.260">
    <property type="entry name" value="Galactose-binding domain-like"/>
    <property type="match status" value="1"/>
</dbReference>
<dbReference type="InterPro" id="IPR032979">
    <property type="entry name" value="ENGase"/>
</dbReference>
<dbReference type="Proteomes" id="UP001214628">
    <property type="component" value="Chromosome 1"/>
</dbReference>
<keyword evidence="2" id="KW-0378">Hydrolase</keyword>
<organism evidence="2 3">
    <name type="scientific">Malassezia psittaci</name>
    <dbReference type="NCBI Taxonomy" id="1821823"/>
    <lineage>
        <taxon>Eukaryota</taxon>
        <taxon>Fungi</taxon>
        <taxon>Dikarya</taxon>
        <taxon>Basidiomycota</taxon>
        <taxon>Ustilaginomycotina</taxon>
        <taxon>Malasseziomycetes</taxon>
        <taxon>Malasseziales</taxon>
        <taxon>Malasseziaceae</taxon>
        <taxon>Malassezia</taxon>
    </lineage>
</organism>
<evidence type="ECO:0000313" key="2">
    <source>
        <dbReference type="EMBL" id="WFD42373.1"/>
    </source>
</evidence>
<evidence type="ECO:0000259" key="1">
    <source>
        <dbReference type="Pfam" id="PF03644"/>
    </source>
</evidence>
<sequence length="611" mass="69416">MPLGRLRAEDVPQYYTNISALDGITQNEIRPAGTQKSESRRKRHTNLLVCHDFQGGYPEDAEKEGYTFEHWAQTDVFVYFSHHRVSLPPDSYVFAAHRQGSAILGTLIFEWEASKFDLRRLLDGPSPARQHIREPVSFYYANKLIDLAMMRGFDGYLINVEVPLALLATDNVYLKKSDAMHNALRLRQWIRYLREEGERKIPEWHVIWYDSITYPHGQLAWQDAMTPVNAPFFRAAGAGFTNYTWTGKDCDWTQPHNVLIESVRCADALQFPRSRIFTGIDFFGRNCFGGHEIWKSLEMIRQVNSMHSRPGTDLSVALFAPGWTWEHDEPGRSSRSWEEWWKEDCELWNAGSRAISKYFPARAVPFLEHFRTNFATGAGHLWYVRGECVHNSAWTDESVSAPKPTLAWPYVQYITTSEGKHIDTNVIARLQSDAWSGNTSLKLSIAPASEKLCIPLLALESNKKDEQVVYRLYARIPTKLELCITSADLRILPTTSRTEHCGWTCYSAEMLLESGVTHFGFAIQPSDAVQIQIGQIDVETDGESQVIEATREGDDVLWPPFSTSGYEIIALGDQNKWLGTVCGTKASLPKNTDMVEIRRIGAALDESVAYA</sequence>
<dbReference type="EC" id="3.2.1.96" evidence="2"/>
<dbReference type="PANTHER" id="PTHR13246:SF1">
    <property type="entry name" value="CYTOSOLIC ENDO-BETA-N-ACETYLGLUCOSAMINIDASE"/>
    <property type="match status" value="1"/>
</dbReference>
<dbReference type="PANTHER" id="PTHR13246">
    <property type="entry name" value="ENDO BETA N-ACETYLGLUCOSAMINIDASE"/>
    <property type="match status" value="1"/>
</dbReference>